<comment type="similarity">
    <text evidence="1">Belongs to the CdaR family.</text>
</comment>
<name>A0ABT9FX27_9BACL</name>
<evidence type="ECO:0000313" key="5">
    <source>
        <dbReference type="EMBL" id="MDP4099291.1"/>
    </source>
</evidence>
<dbReference type="InterPro" id="IPR041522">
    <property type="entry name" value="CdaR_GGDEF"/>
</dbReference>
<dbReference type="PANTHER" id="PTHR33744">
    <property type="entry name" value="CARBOHYDRATE DIACID REGULATOR"/>
    <property type="match status" value="1"/>
</dbReference>
<evidence type="ECO:0000259" key="2">
    <source>
        <dbReference type="Pfam" id="PF07905"/>
    </source>
</evidence>
<evidence type="ECO:0000259" key="3">
    <source>
        <dbReference type="Pfam" id="PF13556"/>
    </source>
</evidence>
<feature type="domain" description="CdaR GGDEF-like" evidence="4">
    <location>
        <begin position="324"/>
        <end position="451"/>
    </location>
</feature>
<dbReference type="Proteomes" id="UP001241848">
    <property type="component" value="Unassembled WGS sequence"/>
</dbReference>
<dbReference type="Pfam" id="PF17853">
    <property type="entry name" value="GGDEF_2"/>
    <property type="match status" value="1"/>
</dbReference>
<reference evidence="5 6" key="1">
    <citation type="submission" date="2022-10" db="EMBL/GenBank/DDBJ databases">
        <title>Paenibacillus description and whole genome data of maize root bacterial community.</title>
        <authorList>
            <person name="Marton D."/>
            <person name="Farkas M."/>
            <person name="Cserhati M."/>
        </authorList>
    </citation>
    <scope>NUCLEOTIDE SEQUENCE [LARGE SCALE GENOMIC DNA]</scope>
    <source>
        <strain evidence="5 6">P96</strain>
    </source>
</reference>
<evidence type="ECO:0000256" key="1">
    <source>
        <dbReference type="ARBA" id="ARBA00006754"/>
    </source>
</evidence>
<dbReference type="Pfam" id="PF07905">
    <property type="entry name" value="PucR"/>
    <property type="match status" value="1"/>
</dbReference>
<dbReference type="InterPro" id="IPR012914">
    <property type="entry name" value="PucR_dom"/>
</dbReference>
<keyword evidence="6" id="KW-1185">Reference proteome</keyword>
<dbReference type="Pfam" id="PF13556">
    <property type="entry name" value="HTH_30"/>
    <property type="match status" value="1"/>
</dbReference>
<dbReference type="EMBL" id="JAPCKK010000034">
    <property type="protein sequence ID" value="MDP4099291.1"/>
    <property type="molecule type" value="Genomic_DNA"/>
</dbReference>
<dbReference type="InterPro" id="IPR025736">
    <property type="entry name" value="PucR_C-HTH_dom"/>
</dbReference>
<dbReference type="Gene3D" id="1.10.10.2840">
    <property type="entry name" value="PucR C-terminal helix-turn-helix domain"/>
    <property type="match status" value="1"/>
</dbReference>
<sequence>MERGYLCTVEEAIQRPIFREARVVAGFGGLARPIRWVHILETCDFDTLIHGGEMILTTGMGMQQEGSSPIAFLDSLIQRRAACLCIELGSRLDSIPEDMQGHADLHNFPLIVFAKTIRFVDITLDLHSLLVHLHHKQLQESEVISREFQRLTLMPQSTHKVLQLLHESVGRPIVYAPAEGRVICCPPVDQAQLQQWMGVIPSQEELHNPSEDRSVETVSIVQIAPPSVQNPRELTWAAVKPVGALGQVWAHLAIIGVNQPLPHETRLLDSASLAISQELLRSRTMEERTLFARSSWLEDLLQGNPPDERQLKRLIGPEFEMLHRQPYRVCLLELDDEPLPNSPSGTPELHLNRDYEADGLHLSLVVRSVLERVHFHPVISISHSKLAVLVFDLQSHSAPSKERLELALLSLQKQRPGERLKPLSLTAGISRPHEHLQEAPSACQEAMQALTLYTCYRQPVLFYEDLGVFQLLLNLNDGTTLQTFVQTYLGPIISYDEAKGSELLLTLRVYLDHDGAKQIAARKLFIVRQSLYYRLEKITELLGKDFMQPENRISIQVALRAYQLLYPDKPQNPRRPSSAQG</sequence>
<dbReference type="RefSeq" id="WP_305756910.1">
    <property type="nucleotide sequence ID" value="NZ_JAPCKK010000034.1"/>
</dbReference>
<feature type="domain" description="PucR C-terminal helix-turn-helix" evidence="3">
    <location>
        <begin position="503"/>
        <end position="561"/>
    </location>
</feature>
<comment type="caution">
    <text evidence="5">The sequence shown here is derived from an EMBL/GenBank/DDBJ whole genome shotgun (WGS) entry which is preliminary data.</text>
</comment>
<proteinExistence type="inferred from homology"/>
<dbReference type="PANTHER" id="PTHR33744:SF1">
    <property type="entry name" value="DNA-BINDING TRANSCRIPTIONAL ACTIVATOR ADER"/>
    <property type="match status" value="1"/>
</dbReference>
<accession>A0ABT9FX27</accession>
<protein>
    <submittedName>
        <fullName evidence="5">PucR family transcriptional regulator ligand-binding domain-containing protein</fullName>
    </submittedName>
</protein>
<dbReference type="InterPro" id="IPR051448">
    <property type="entry name" value="CdaR-like_regulators"/>
</dbReference>
<feature type="domain" description="Purine catabolism PurC-like" evidence="2">
    <location>
        <begin position="12"/>
        <end position="129"/>
    </location>
</feature>
<organism evidence="5 6">
    <name type="scientific">Paenibacillus zeirhizosphaerae</name>
    <dbReference type="NCBI Taxonomy" id="2987519"/>
    <lineage>
        <taxon>Bacteria</taxon>
        <taxon>Bacillati</taxon>
        <taxon>Bacillota</taxon>
        <taxon>Bacilli</taxon>
        <taxon>Bacillales</taxon>
        <taxon>Paenibacillaceae</taxon>
        <taxon>Paenibacillus</taxon>
    </lineage>
</organism>
<evidence type="ECO:0000313" key="6">
    <source>
        <dbReference type="Proteomes" id="UP001241848"/>
    </source>
</evidence>
<gene>
    <name evidence="5" type="ORF">OIN60_21480</name>
</gene>
<evidence type="ECO:0000259" key="4">
    <source>
        <dbReference type="Pfam" id="PF17853"/>
    </source>
</evidence>
<dbReference type="InterPro" id="IPR042070">
    <property type="entry name" value="PucR_C-HTH_sf"/>
</dbReference>